<dbReference type="Proteomes" id="UP000238180">
    <property type="component" value="Unassembled WGS sequence"/>
</dbReference>
<proteinExistence type="predicted"/>
<reference evidence="1 2" key="1">
    <citation type="submission" date="2018-02" db="EMBL/GenBank/DDBJ databases">
        <authorList>
            <person name="Cohen D.B."/>
            <person name="Kent A.D."/>
        </authorList>
    </citation>
    <scope>NUCLEOTIDE SEQUENCE [LARGE SCALE GENOMIC DNA]</scope>
    <source>
        <strain evidence="1">CIP109753</strain>
    </source>
</reference>
<evidence type="ECO:0000313" key="1">
    <source>
        <dbReference type="EMBL" id="SPE77863.1"/>
    </source>
</evidence>
<dbReference type="EMBL" id="OLKH01000103">
    <property type="protein sequence ID" value="SPE77863.1"/>
    <property type="molecule type" value="Genomic_DNA"/>
</dbReference>
<dbReference type="AlphaFoldDB" id="A0A2N9PC22"/>
<evidence type="ECO:0000313" key="2">
    <source>
        <dbReference type="Proteomes" id="UP000238180"/>
    </source>
</evidence>
<accession>A0A2N9PC22</accession>
<organism evidence="1 2">
    <name type="scientific">Flavobacterium columnare</name>
    <dbReference type="NCBI Taxonomy" id="996"/>
    <lineage>
        <taxon>Bacteria</taxon>
        <taxon>Pseudomonadati</taxon>
        <taxon>Bacteroidota</taxon>
        <taxon>Flavobacteriia</taxon>
        <taxon>Flavobacteriales</taxon>
        <taxon>Flavobacteriaceae</taxon>
        <taxon>Flavobacterium</taxon>
    </lineage>
</organism>
<sequence>MPLSTPLISTTALLYLNLTVCNYYHWNELSKTYQIALNDSHRMTEKEYNDYLPIHTEFIAKRMRLLKRIEGVRRNLR</sequence>
<protein>
    <submittedName>
        <fullName evidence="1">Uncharacterized protein</fullName>
    </submittedName>
</protein>
<gene>
    <name evidence="1" type="ORF">FLACOL_01873</name>
</gene>
<name>A0A2N9PC22_9FLAO</name>
<dbReference type="RefSeq" id="WP_146105933.1">
    <property type="nucleotide sequence ID" value="NZ_OLKH01000103.1"/>
</dbReference>